<feature type="region of interest" description="Disordered" evidence="1">
    <location>
        <begin position="171"/>
        <end position="228"/>
    </location>
</feature>
<organism evidence="2 3">
    <name type="scientific">Coprinellus micaceus</name>
    <name type="common">Glistening ink-cap mushroom</name>
    <name type="synonym">Coprinus micaceus</name>
    <dbReference type="NCBI Taxonomy" id="71717"/>
    <lineage>
        <taxon>Eukaryota</taxon>
        <taxon>Fungi</taxon>
        <taxon>Dikarya</taxon>
        <taxon>Basidiomycota</taxon>
        <taxon>Agaricomycotina</taxon>
        <taxon>Agaricomycetes</taxon>
        <taxon>Agaricomycetidae</taxon>
        <taxon>Agaricales</taxon>
        <taxon>Agaricineae</taxon>
        <taxon>Psathyrellaceae</taxon>
        <taxon>Coprinellus</taxon>
    </lineage>
</organism>
<protein>
    <submittedName>
        <fullName evidence="2">Uncharacterized protein</fullName>
    </submittedName>
</protein>
<dbReference type="OrthoDB" id="2984700at2759"/>
<accession>A0A4Y7TPN4</accession>
<feature type="compositionally biased region" description="Polar residues" evidence="1">
    <location>
        <begin position="219"/>
        <end position="228"/>
    </location>
</feature>
<proteinExistence type="predicted"/>
<feature type="compositionally biased region" description="Basic residues" evidence="1">
    <location>
        <begin position="1"/>
        <end position="11"/>
    </location>
</feature>
<evidence type="ECO:0000313" key="3">
    <source>
        <dbReference type="Proteomes" id="UP000298030"/>
    </source>
</evidence>
<gene>
    <name evidence="2" type="ORF">FA13DRAFT_1345726</name>
</gene>
<dbReference type="EMBL" id="QPFP01000007">
    <property type="protein sequence ID" value="TEB35489.1"/>
    <property type="molecule type" value="Genomic_DNA"/>
</dbReference>
<reference evidence="2 3" key="1">
    <citation type="journal article" date="2019" name="Nat. Ecol. Evol.">
        <title>Megaphylogeny resolves global patterns of mushroom evolution.</title>
        <authorList>
            <person name="Varga T."/>
            <person name="Krizsan K."/>
            <person name="Foldi C."/>
            <person name="Dima B."/>
            <person name="Sanchez-Garcia M."/>
            <person name="Sanchez-Ramirez S."/>
            <person name="Szollosi G.J."/>
            <person name="Szarkandi J.G."/>
            <person name="Papp V."/>
            <person name="Albert L."/>
            <person name="Andreopoulos W."/>
            <person name="Angelini C."/>
            <person name="Antonin V."/>
            <person name="Barry K.W."/>
            <person name="Bougher N.L."/>
            <person name="Buchanan P."/>
            <person name="Buyck B."/>
            <person name="Bense V."/>
            <person name="Catcheside P."/>
            <person name="Chovatia M."/>
            <person name="Cooper J."/>
            <person name="Damon W."/>
            <person name="Desjardin D."/>
            <person name="Finy P."/>
            <person name="Geml J."/>
            <person name="Haridas S."/>
            <person name="Hughes K."/>
            <person name="Justo A."/>
            <person name="Karasinski D."/>
            <person name="Kautmanova I."/>
            <person name="Kiss B."/>
            <person name="Kocsube S."/>
            <person name="Kotiranta H."/>
            <person name="LaButti K.M."/>
            <person name="Lechner B.E."/>
            <person name="Liimatainen K."/>
            <person name="Lipzen A."/>
            <person name="Lukacs Z."/>
            <person name="Mihaltcheva S."/>
            <person name="Morgado L.N."/>
            <person name="Niskanen T."/>
            <person name="Noordeloos M.E."/>
            <person name="Ohm R.A."/>
            <person name="Ortiz-Santana B."/>
            <person name="Ovrebo C."/>
            <person name="Racz N."/>
            <person name="Riley R."/>
            <person name="Savchenko A."/>
            <person name="Shiryaev A."/>
            <person name="Soop K."/>
            <person name="Spirin V."/>
            <person name="Szebenyi C."/>
            <person name="Tomsovsky M."/>
            <person name="Tulloss R.E."/>
            <person name="Uehling J."/>
            <person name="Grigoriev I.V."/>
            <person name="Vagvolgyi C."/>
            <person name="Papp T."/>
            <person name="Martin F.M."/>
            <person name="Miettinen O."/>
            <person name="Hibbett D.S."/>
            <person name="Nagy L.G."/>
        </authorList>
    </citation>
    <scope>NUCLEOTIDE SEQUENCE [LARGE SCALE GENOMIC DNA]</scope>
    <source>
        <strain evidence="2 3">FP101781</strain>
    </source>
</reference>
<feature type="compositionally biased region" description="Basic and acidic residues" evidence="1">
    <location>
        <begin position="83"/>
        <end position="98"/>
    </location>
</feature>
<comment type="caution">
    <text evidence="2">The sequence shown here is derived from an EMBL/GenBank/DDBJ whole genome shotgun (WGS) entry which is preliminary data.</text>
</comment>
<dbReference type="Proteomes" id="UP000298030">
    <property type="component" value="Unassembled WGS sequence"/>
</dbReference>
<feature type="compositionally biased region" description="Polar residues" evidence="1">
    <location>
        <begin position="200"/>
        <end position="211"/>
    </location>
</feature>
<keyword evidence="3" id="KW-1185">Reference proteome</keyword>
<sequence length="355" mass="38976">MAPTTPRHHRGPASTSHDDGTKVTMQTRVAVRDKTPHRFQVVPLREILKRPVQLTSSTGSAKSPHLGLGLKSPQRGSSVRRGHTIDESSPRKNKDKVKAHSPGRNVLQDRDINTNSDPFNPTHKKTISLEMSRCELESPQQSPTIASSRGFSQSLNQYTFRLKPWKSYTHLQATPTRKRHNEKSLEDLSSRSHGYPRANSVHSDLNCSPVNADTRYSDSDQYSPGLSPTLVNSAAQLNMSEGSKKRHAIYSHMDILPIGGYNLKGRDSLGLAIGDVFSNPKGTCRTLQPSAPNITSNQLTTGTPPLRLASKPARRCGSGSVVGAMCYPETVLEMLRELDDAIEGWNHSFSGVDPS</sequence>
<dbReference type="AlphaFoldDB" id="A0A4Y7TPN4"/>
<evidence type="ECO:0000313" key="2">
    <source>
        <dbReference type="EMBL" id="TEB35489.1"/>
    </source>
</evidence>
<feature type="region of interest" description="Disordered" evidence="1">
    <location>
        <begin position="53"/>
        <end position="121"/>
    </location>
</feature>
<name>A0A4Y7TPN4_COPMI</name>
<evidence type="ECO:0000256" key="1">
    <source>
        <dbReference type="SAM" id="MobiDB-lite"/>
    </source>
</evidence>
<feature type="region of interest" description="Disordered" evidence="1">
    <location>
        <begin position="1"/>
        <end position="24"/>
    </location>
</feature>